<dbReference type="Proteomes" id="UP000028480">
    <property type="component" value="Unassembled WGS sequence"/>
</dbReference>
<comment type="caution">
    <text evidence="2">The sequence shown here is derived from an EMBL/GenBank/DDBJ whole genome shotgun (WGS) entry which is preliminary data.</text>
</comment>
<feature type="signal peptide" evidence="1">
    <location>
        <begin position="1"/>
        <end position="19"/>
    </location>
</feature>
<proteinExistence type="predicted"/>
<gene>
    <name evidence="2" type="ORF">XBI1_2250003</name>
</gene>
<feature type="chain" id="PRO_5001722462" evidence="1">
    <location>
        <begin position="20"/>
        <end position="124"/>
    </location>
</feature>
<evidence type="ECO:0000313" key="2">
    <source>
        <dbReference type="EMBL" id="CDH32779.1"/>
    </source>
</evidence>
<organism evidence="2">
    <name type="scientific">Xenorhabdus bovienii str. Intermedium</name>
    <dbReference type="NCBI Taxonomy" id="1379677"/>
    <lineage>
        <taxon>Bacteria</taxon>
        <taxon>Pseudomonadati</taxon>
        <taxon>Pseudomonadota</taxon>
        <taxon>Gammaproteobacteria</taxon>
        <taxon>Enterobacterales</taxon>
        <taxon>Morganellaceae</taxon>
        <taxon>Xenorhabdus</taxon>
    </lineage>
</organism>
<reference evidence="2" key="1">
    <citation type="submission" date="2013-07" db="EMBL/GenBank/DDBJ databases">
        <title>Sub-species coevolution in mutualistic symbiosis.</title>
        <authorList>
            <person name="Murfin K."/>
            <person name="Klassen J."/>
            <person name="Lee M."/>
            <person name="Forst S."/>
            <person name="Stock P."/>
            <person name="Goodrich-Blair H."/>
        </authorList>
    </citation>
    <scope>NUCLEOTIDE SEQUENCE [LARGE SCALE GENOMIC DNA]</scope>
    <source>
        <strain evidence="2">Intermedium</strain>
    </source>
</reference>
<protein>
    <submittedName>
        <fullName evidence="2">Uncharacterized protein</fullName>
    </submittedName>
</protein>
<dbReference type="EMBL" id="CBTB010000141">
    <property type="protein sequence ID" value="CDH32779.1"/>
    <property type="molecule type" value="Genomic_DNA"/>
</dbReference>
<name>A0A077QH99_XENBV</name>
<sequence length="124" mass="13750">MFPASILLAAICSRSSAFSWAISSGNEVSIPSLYSKLYPYTRSFHPLRVFPVYAFKQHGQLGGSQMDFTLTGHRPDEASTLKPFGKQAQPIGISPQYLKHITPATPEDEDLPGKRIIFQCVLHL</sequence>
<keyword evidence="1" id="KW-0732">Signal</keyword>
<dbReference type="AlphaFoldDB" id="A0A077QH99"/>
<dbReference type="HOGENOM" id="CLU_2003018_0_0_6"/>
<accession>A0A077QH99</accession>
<evidence type="ECO:0000256" key="1">
    <source>
        <dbReference type="SAM" id="SignalP"/>
    </source>
</evidence>